<proteinExistence type="predicted"/>
<name>A0A699XLQ1_TANCI</name>
<gene>
    <name evidence="2" type="ORF">Tci_929770</name>
</gene>
<feature type="region of interest" description="Disordered" evidence="1">
    <location>
        <begin position="1"/>
        <end position="40"/>
    </location>
</feature>
<reference evidence="2" key="1">
    <citation type="journal article" date="2019" name="Sci. Rep.">
        <title>Draft genome of Tanacetum cinerariifolium, the natural source of mosquito coil.</title>
        <authorList>
            <person name="Yamashiro T."/>
            <person name="Shiraishi A."/>
            <person name="Satake H."/>
            <person name="Nakayama K."/>
        </authorList>
    </citation>
    <scope>NUCLEOTIDE SEQUENCE</scope>
</reference>
<dbReference type="EMBL" id="BKCJ011845137">
    <property type="protein sequence ID" value="GFD57801.1"/>
    <property type="molecule type" value="Genomic_DNA"/>
</dbReference>
<evidence type="ECO:0000313" key="2">
    <source>
        <dbReference type="EMBL" id="GFD57801.1"/>
    </source>
</evidence>
<feature type="non-terminal residue" evidence="2">
    <location>
        <position position="1"/>
    </location>
</feature>
<comment type="caution">
    <text evidence="2">The sequence shown here is derived from an EMBL/GenBank/DDBJ whole genome shotgun (WGS) entry which is preliminary data.</text>
</comment>
<organism evidence="2">
    <name type="scientific">Tanacetum cinerariifolium</name>
    <name type="common">Dalmatian daisy</name>
    <name type="synonym">Chrysanthemum cinerariifolium</name>
    <dbReference type="NCBI Taxonomy" id="118510"/>
    <lineage>
        <taxon>Eukaryota</taxon>
        <taxon>Viridiplantae</taxon>
        <taxon>Streptophyta</taxon>
        <taxon>Embryophyta</taxon>
        <taxon>Tracheophyta</taxon>
        <taxon>Spermatophyta</taxon>
        <taxon>Magnoliopsida</taxon>
        <taxon>eudicotyledons</taxon>
        <taxon>Gunneridae</taxon>
        <taxon>Pentapetalae</taxon>
        <taxon>asterids</taxon>
        <taxon>campanulids</taxon>
        <taxon>Asterales</taxon>
        <taxon>Asteraceae</taxon>
        <taxon>Asteroideae</taxon>
        <taxon>Anthemideae</taxon>
        <taxon>Anthemidinae</taxon>
        <taxon>Tanacetum</taxon>
    </lineage>
</organism>
<dbReference type="AlphaFoldDB" id="A0A699XLQ1"/>
<evidence type="ECO:0000256" key="1">
    <source>
        <dbReference type="SAM" id="MobiDB-lite"/>
    </source>
</evidence>
<protein>
    <submittedName>
        <fullName evidence="2">Uncharacterized protein</fullName>
    </submittedName>
</protein>
<sequence length="40" mass="4134">VPVGREGSVKAEDDDNGKGKKGRSSIPRSFSASSKKGSAR</sequence>
<accession>A0A699XLQ1</accession>
<feature type="compositionally biased region" description="Low complexity" evidence="1">
    <location>
        <begin position="24"/>
        <end position="34"/>
    </location>
</feature>